<feature type="region of interest" description="Disordered" evidence="1">
    <location>
        <begin position="336"/>
        <end position="364"/>
    </location>
</feature>
<proteinExistence type="predicted"/>
<feature type="region of interest" description="Disordered" evidence="1">
    <location>
        <begin position="92"/>
        <end position="145"/>
    </location>
</feature>
<keyword evidence="2" id="KW-0472">Membrane</keyword>
<protein>
    <submittedName>
        <fullName evidence="3">Uncharacterized protein</fullName>
    </submittedName>
</protein>
<reference evidence="3" key="1">
    <citation type="submission" date="2021-01" db="EMBL/GenBank/DDBJ databases">
        <authorList>
            <person name="Corre E."/>
            <person name="Pelletier E."/>
            <person name="Niang G."/>
            <person name="Scheremetjew M."/>
            <person name="Finn R."/>
            <person name="Kale V."/>
            <person name="Holt S."/>
            <person name="Cochrane G."/>
            <person name="Meng A."/>
            <person name="Brown T."/>
            <person name="Cohen L."/>
        </authorList>
    </citation>
    <scope>NUCLEOTIDE SEQUENCE</scope>
    <source>
        <strain evidence="3">10249 10 AB</strain>
    </source>
</reference>
<organism evidence="3">
    <name type="scientific">Pseudo-nitzschia australis</name>
    <dbReference type="NCBI Taxonomy" id="44445"/>
    <lineage>
        <taxon>Eukaryota</taxon>
        <taxon>Sar</taxon>
        <taxon>Stramenopiles</taxon>
        <taxon>Ochrophyta</taxon>
        <taxon>Bacillariophyta</taxon>
        <taxon>Bacillariophyceae</taxon>
        <taxon>Bacillariophycidae</taxon>
        <taxon>Bacillariales</taxon>
        <taxon>Bacillariaceae</taxon>
        <taxon>Pseudo-nitzschia</taxon>
    </lineage>
</organism>
<name>A0A7S4ADG5_9STRA</name>
<gene>
    <name evidence="3" type="ORF">PAUS00366_LOCUS4407</name>
</gene>
<evidence type="ECO:0000256" key="2">
    <source>
        <dbReference type="SAM" id="Phobius"/>
    </source>
</evidence>
<dbReference type="EMBL" id="HBIX01005538">
    <property type="protein sequence ID" value="CAE0711655.1"/>
    <property type="molecule type" value="Transcribed_RNA"/>
</dbReference>
<keyword evidence="2" id="KW-1133">Transmembrane helix</keyword>
<feature type="compositionally biased region" description="Basic residues" evidence="1">
    <location>
        <begin position="1"/>
        <end position="11"/>
    </location>
</feature>
<feature type="compositionally biased region" description="Basic residues" evidence="1">
    <location>
        <begin position="23"/>
        <end position="32"/>
    </location>
</feature>
<dbReference type="AlphaFoldDB" id="A0A7S4ADG5"/>
<evidence type="ECO:0000256" key="1">
    <source>
        <dbReference type="SAM" id="MobiDB-lite"/>
    </source>
</evidence>
<evidence type="ECO:0000313" key="3">
    <source>
        <dbReference type="EMBL" id="CAE0711655.1"/>
    </source>
</evidence>
<accession>A0A7S4ADG5</accession>
<keyword evidence="2" id="KW-0812">Transmembrane</keyword>
<sequence length="464" mass="50468">MESKKSQRGLKKFGSSIKNAFGGKKRRRRKKSSRGDNGDADFIDDASYVSYDHSENGDSSVYSYQEVAHNEVLSASPKKRSVNTPSKSLAIINEGAMEDESEKFTTSPRRRNMLKGGRDAKSARDASLASSKGSRRSNRRDQHQHADPLSLVVLLVDPSSLRFELLSLDFDLEGSTTKTKRNGRSNSIDPPELTVQDVLNQITPEALTEERLKASASKSGGCKALIDRNGQIHFGTASLEKACAARPLRDVDHDRNGNRQQWPLGIPTYTGEPHRDLLLGFFAATGDRNGKRKKAKSIAEIANDVTRALDLARPIFADHNVVNLMETNGYELTGWKPGTSVETNGPNKRALSSTSNAMLLPPPQSTQKRSSLAVKIITSLVTLALATVLAFALVSGGLHMVPAVSSPFGGNSEGVYETDRPQTFEGYLNLAFDYFRSGYHSYSGAAEDGVNDTTTSGSTQLIVV</sequence>
<feature type="region of interest" description="Disordered" evidence="1">
    <location>
        <begin position="1"/>
        <end position="57"/>
    </location>
</feature>
<feature type="compositionally biased region" description="Polar residues" evidence="1">
    <location>
        <begin position="340"/>
        <end position="357"/>
    </location>
</feature>
<feature type="transmembrane region" description="Helical" evidence="2">
    <location>
        <begin position="372"/>
        <end position="394"/>
    </location>
</feature>